<evidence type="ECO:0000256" key="2">
    <source>
        <dbReference type="ARBA" id="ARBA00010028"/>
    </source>
</evidence>
<dbReference type="InterPro" id="IPR013260">
    <property type="entry name" value="mRNA_splic_SYF2"/>
</dbReference>
<dbReference type="AlphaFoldDB" id="A0A9N9AGM7"/>
<dbReference type="GO" id="GO:0008380">
    <property type="term" value="P:RNA splicing"/>
    <property type="evidence" value="ECO:0007669"/>
    <property type="project" value="UniProtKB-KW"/>
</dbReference>
<reference evidence="10" key="1">
    <citation type="submission" date="2021-06" db="EMBL/GenBank/DDBJ databases">
        <authorList>
            <person name="Kallberg Y."/>
            <person name="Tangrot J."/>
            <person name="Rosling A."/>
        </authorList>
    </citation>
    <scope>NUCLEOTIDE SEQUENCE</scope>
    <source>
        <strain evidence="10">87-6 pot B 2015</strain>
    </source>
</reference>
<evidence type="ECO:0000256" key="9">
    <source>
        <dbReference type="SAM" id="MobiDB-lite"/>
    </source>
</evidence>
<feature type="compositionally biased region" description="Polar residues" evidence="9">
    <location>
        <begin position="155"/>
        <end position="169"/>
    </location>
</feature>
<keyword evidence="11" id="KW-1185">Reference proteome</keyword>
<keyword evidence="7" id="KW-0508">mRNA splicing</keyword>
<evidence type="ECO:0000256" key="7">
    <source>
        <dbReference type="ARBA" id="ARBA00023187"/>
    </source>
</evidence>
<name>A0A9N9AGM7_FUNMO</name>
<comment type="similarity">
    <text evidence="2">Belongs to the SYF2 family.</text>
</comment>
<feature type="region of interest" description="Disordered" evidence="9">
    <location>
        <begin position="1"/>
        <end position="421"/>
    </location>
</feature>
<evidence type="ECO:0000256" key="4">
    <source>
        <dbReference type="ARBA" id="ARBA00014745"/>
    </source>
</evidence>
<feature type="compositionally biased region" description="Polar residues" evidence="9">
    <location>
        <begin position="9"/>
        <end position="31"/>
    </location>
</feature>
<feature type="compositionally biased region" description="Basic residues" evidence="9">
    <location>
        <begin position="217"/>
        <end position="226"/>
    </location>
</feature>
<evidence type="ECO:0000313" key="10">
    <source>
        <dbReference type="EMBL" id="CAG8527652.1"/>
    </source>
</evidence>
<accession>A0A9N9AGM7</accession>
<keyword evidence="6" id="KW-0747">Spliceosome</keyword>
<feature type="compositionally biased region" description="Polar residues" evidence="9">
    <location>
        <begin position="56"/>
        <end position="75"/>
    </location>
</feature>
<feature type="compositionally biased region" description="Polar residues" evidence="9">
    <location>
        <begin position="386"/>
        <end position="397"/>
    </location>
</feature>
<feature type="compositionally biased region" description="Polar residues" evidence="9">
    <location>
        <begin position="309"/>
        <end position="326"/>
    </location>
</feature>
<evidence type="ECO:0000256" key="6">
    <source>
        <dbReference type="ARBA" id="ARBA00022728"/>
    </source>
</evidence>
<feature type="compositionally biased region" description="Polar residues" evidence="9">
    <location>
        <begin position="178"/>
        <end position="195"/>
    </location>
</feature>
<evidence type="ECO:0000313" key="11">
    <source>
        <dbReference type="Proteomes" id="UP000789375"/>
    </source>
</evidence>
<evidence type="ECO:0000256" key="5">
    <source>
        <dbReference type="ARBA" id="ARBA00022664"/>
    </source>
</evidence>
<keyword evidence="8" id="KW-0539">Nucleus</keyword>
<dbReference type="GO" id="GO:0006397">
    <property type="term" value="P:mRNA processing"/>
    <property type="evidence" value="ECO:0007669"/>
    <property type="project" value="UniProtKB-KW"/>
</dbReference>
<evidence type="ECO:0000256" key="3">
    <source>
        <dbReference type="ARBA" id="ARBA00013557"/>
    </source>
</evidence>
<dbReference type="PANTHER" id="PTHR13264:SF5">
    <property type="entry name" value="PRE-MRNA-SPLICING FACTOR SYF2"/>
    <property type="match status" value="1"/>
</dbReference>
<organism evidence="10 11">
    <name type="scientific">Funneliformis mosseae</name>
    <name type="common">Endomycorrhizal fungus</name>
    <name type="synonym">Glomus mosseae</name>
    <dbReference type="NCBI Taxonomy" id="27381"/>
    <lineage>
        <taxon>Eukaryota</taxon>
        <taxon>Fungi</taxon>
        <taxon>Fungi incertae sedis</taxon>
        <taxon>Mucoromycota</taxon>
        <taxon>Glomeromycotina</taxon>
        <taxon>Glomeromycetes</taxon>
        <taxon>Glomerales</taxon>
        <taxon>Glomeraceae</taxon>
        <taxon>Funneliformis</taxon>
    </lineage>
</organism>
<dbReference type="EMBL" id="CAJVPP010001003">
    <property type="protein sequence ID" value="CAG8527652.1"/>
    <property type="molecule type" value="Genomic_DNA"/>
</dbReference>
<keyword evidence="5" id="KW-0507">mRNA processing</keyword>
<feature type="compositionally biased region" description="Low complexity" evidence="9">
    <location>
        <begin position="109"/>
        <end position="126"/>
    </location>
</feature>
<dbReference type="GO" id="GO:0071014">
    <property type="term" value="C:post-mRNA release spliceosomal complex"/>
    <property type="evidence" value="ECO:0007669"/>
    <property type="project" value="TreeGrafter"/>
</dbReference>
<evidence type="ECO:0000256" key="8">
    <source>
        <dbReference type="ARBA" id="ARBA00023242"/>
    </source>
</evidence>
<proteinExistence type="inferred from homology"/>
<sequence>MPPKKKNTASKSNQIQPESNVEDATSATAPSQEEPPPKKKATRKPRTTKKKDLVSQEGSTSIIEPNSSTTISADTQLHEATIPVKKKPGRKSKAKQQEVVTVKEEPLEQQQQQFTTTTAPSTVPQQHLLFINATPEEPVKKKPGRKPKVKKQEADQQNQQLPPEKNINSFPPHGFKSGIQSESQNSNNYNTSPPVASSPDVQPAIAPIPTPLPAATHSKRGRPKKVKSLEADPQAVSAETKVAPTRKRKSKKQEASAELNQLSDIVANSSSQEQISSQHRHEEEVDQLAKAANPPKKRRTKKQDAAVVSTPQMESASGQVPVQDEQQPPAKATKRGRPKKTKPDSTGVEKLSNNEEAVIKMEDLVPSPVIESHVTESQIKVEPSEKTSTGPKNSSVVLNEYENSEQQERKNLSDSISPHSIDRGDVKIFDASENNNDIHQVQELQVQEQDVTMEDTQNKDLTVNNEQSIKRKRSIDNNDIEDEINVQNKSSQIEEVRARMEKFKKLRSRMDEGESANRKEVFEEHQRKKTNPKEIIKQERKREEAEKLLAKQQAEERGEDYERSKFWEYSAESVEKWEKKQEKKAKKSDVAFTDYNQVAHKKYKRQINELKPDLVTYKEQKAAAVASSSLVTTEDGQIVSVDTESNFYRDANSLQYASVDNQPTREAIDRVVADVNKTIAKREKSSRQKPVNEDDDITYINERNRRFNEKIGRFYDKYTKEIKENFERGTAL</sequence>
<protein>
    <recommendedName>
        <fullName evidence="4">Pre-mRNA-splicing factor SYF2</fullName>
    </recommendedName>
    <alternativeName>
        <fullName evidence="3">Pre-mRNA-splicing factor syf2</fullName>
    </alternativeName>
</protein>
<dbReference type="GO" id="GO:0000974">
    <property type="term" value="C:Prp19 complex"/>
    <property type="evidence" value="ECO:0007669"/>
    <property type="project" value="TreeGrafter"/>
</dbReference>
<comment type="caution">
    <text evidence="10">The sequence shown here is derived from an EMBL/GenBank/DDBJ whole genome shotgun (WGS) entry which is preliminary data.</text>
</comment>
<dbReference type="Pfam" id="PF08231">
    <property type="entry name" value="SYF2"/>
    <property type="match status" value="1"/>
</dbReference>
<evidence type="ECO:0000256" key="1">
    <source>
        <dbReference type="ARBA" id="ARBA00004123"/>
    </source>
</evidence>
<dbReference type="PANTHER" id="PTHR13264">
    <property type="entry name" value="GCIP-INTERACTING PROTEIN P29"/>
    <property type="match status" value="1"/>
</dbReference>
<feature type="compositionally biased region" description="Polar residues" evidence="9">
    <location>
        <begin position="258"/>
        <end position="277"/>
    </location>
</feature>
<dbReference type="Proteomes" id="UP000789375">
    <property type="component" value="Unassembled WGS sequence"/>
</dbReference>
<feature type="region of interest" description="Disordered" evidence="9">
    <location>
        <begin position="508"/>
        <end position="541"/>
    </location>
</feature>
<dbReference type="GO" id="GO:0071013">
    <property type="term" value="C:catalytic step 2 spliceosome"/>
    <property type="evidence" value="ECO:0007669"/>
    <property type="project" value="TreeGrafter"/>
</dbReference>
<gene>
    <name evidence="10" type="ORF">FMOSSE_LOCUS5350</name>
</gene>
<feature type="compositionally biased region" description="Basic residues" evidence="9">
    <location>
        <begin position="84"/>
        <end position="94"/>
    </location>
</feature>
<feature type="compositionally biased region" description="Basic residues" evidence="9">
    <location>
        <begin position="38"/>
        <end position="49"/>
    </location>
</feature>
<comment type="subcellular location">
    <subcellularLocation>
        <location evidence="1">Nucleus</location>
    </subcellularLocation>
</comment>